<feature type="non-terminal residue" evidence="1">
    <location>
        <position position="242"/>
    </location>
</feature>
<reference evidence="1" key="1">
    <citation type="submission" date="2020-09" db="EMBL/GenBank/DDBJ databases">
        <title>Iningainema tapete sp. nov. (Scytonemataceae, Cyanobacteria) from greenhouses in central Florida (USA) produces two types of nodularin with biosynthetic potential for microcystin-LR and anabaenopeptins.</title>
        <authorList>
            <person name="Berthold D.E."/>
            <person name="Lefler F.W."/>
            <person name="Huang I.-S."/>
            <person name="Abdulla H."/>
            <person name="Zimba P.V."/>
            <person name="Laughinghouse H.D. IV."/>
        </authorList>
    </citation>
    <scope>NUCLEOTIDE SEQUENCE</scope>
    <source>
        <strain evidence="1">BLCCT55</strain>
    </source>
</reference>
<evidence type="ECO:0000313" key="1">
    <source>
        <dbReference type="EMBL" id="MBD2771312.1"/>
    </source>
</evidence>
<dbReference type="EMBL" id="JACXAE010000015">
    <property type="protein sequence ID" value="MBD2771312.1"/>
    <property type="molecule type" value="Genomic_DNA"/>
</dbReference>
<name>A0A8J6XEU5_9CYAN</name>
<dbReference type="Proteomes" id="UP000629098">
    <property type="component" value="Unassembled WGS sequence"/>
</dbReference>
<comment type="caution">
    <text evidence="1">The sequence shown here is derived from an EMBL/GenBank/DDBJ whole genome shotgun (WGS) entry which is preliminary data.</text>
</comment>
<evidence type="ECO:0000313" key="2">
    <source>
        <dbReference type="Proteomes" id="UP000629098"/>
    </source>
</evidence>
<keyword evidence="2" id="KW-1185">Reference proteome</keyword>
<protein>
    <submittedName>
        <fullName evidence="1">Uncharacterized protein</fullName>
    </submittedName>
</protein>
<gene>
    <name evidence="1" type="ORF">ICL16_04015</name>
</gene>
<dbReference type="RefSeq" id="WP_190825611.1">
    <property type="nucleotide sequence ID" value="NZ_CAWPPI010000015.1"/>
</dbReference>
<accession>A0A8J6XEU5</accession>
<dbReference type="AlphaFoldDB" id="A0A8J6XEU5"/>
<sequence>MALPADFNEWTNLRDLVKLEHNKAVKSYFKNQPDDDVSTSKSRLKHSCVIKDNDTVDMLILRMWLFEVTCGHTQAIQRPVYGIPVQEAQSEWKFKPQIKLHFLEAWDKETHETGGLPQLEGEIGFRLMDESSESITRAKAEILAKKIKQEFATPIFTWEKGWYKATYLDSEKGYDLRLFVKSKTEGERIVKQVLNIQNHTFNKDFFQFVEHDRTYPINPGTHKVYGKTIKKPIKRRRADVKF</sequence>
<proteinExistence type="predicted"/>
<organism evidence="1 2">
    <name type="scientific">Iningainema tapete BLCC-T55</name>
    <dbReference type="NCBI Taxonomy" id="2748662"/>
    <lineage>
        <taxon>Bacteria</taxon>
        <taxon>Bacillati</taxon>
        <taxon>Cyanobacteriota</taxon>
        <taxon>Cyanophyceae</taxon>
        <taxon>Nostocales</taxon>
        <taxon>Scytonemataceae</taxon>
        <taxon>Iningainema tapete</taxon>
    </lineage>
</organism>